<dbReference type="PANTHER" id="PTHR30273">
    <property type="entry name" value="PERIPLASMIC SIGNAL SENSOR AND SIGMA FACTOR ACTIVATOR FECR-RELATED"/>
    <property type="match status" value="1"/>
</dbReference>
<keyword evidence="1" id="KW-0812">Transmembrane</keyword>
<sequence length="314" mass="35944">MNKRDIIALVEGRLSNERKKEVIKWLLKNPKQQQRYHKLKAEHVAQLLKNPQYNSHQRAIAKRNRLYKLVGYAALIAILIGSALFFIQPSQEPSVEEAAVLMTATSIGENKEIVLPDGSQITLNANTSITYPQSFEEEIREVTLSGEAFFDVTHDEERPFIVHMDNGVKIQVLGTSFNIKSYPEDQNVETTLVSGKVRVVEEKDNKTVVLNPSQRATYVKNEDKIIIDKVETENLTSWRQGKLIYDETPIREVISDLKRKYKVSISVASPEIMNYRYTGVFDNLTIEQILDLFEVSSPILSKKNQSKITLYMNK</sequence>
<dbReference type="Gene3D" id="2.60.120.1440">
    <property type="match status" value="1"/>
</dbReference>
<dbReference type="PIRSF" id="PIRSF018266">
    <property type="entry name" value="FecR"/>
    <property type="match status" value="1"/>
</dbReference>
<feature type="transmembrane region" description="Helical" evidence="1">
    <location>
        <begin position="66"/>
        <end position="87"/>
    </location>
</feature>
<evidence type="ECO:0000313" key="5">
    <source>
        <dbReference type="Proteomes" id="UP001595814"/>
    </source>
</evidence>
<feature type="domain" description="FecR protein" evidence="2">
    <location>
        <begin position="105"/>
        <end position="198"/>
    </location>
</feature>
<dbReference type="Gene3D" id="3.55.50.30">
    <property type="match status" value="1"/>
</dbReference>
<feature type="domain" description="Protein FecR C-terminal" evidence="3">
    <location>
        <begin position="242"/>
        <end position="309"/>
    </location>
</feature>
<keyword evidence="1" id="KW-0472">Membrane</keyword>
<keyword evidence="1" id="KW-1133">Transmembrane helix</keyword>
<gene>
    <name evidence="4" type="ORF">ACFOUT_17690</name>
</gene>
<dbReference type="RefSeq" id="WP_192463172.1">
    <property type="nucleotide sequence ID" value="NZ_JACYFJ010000006.1"/>
</dbReference>
<keyword evidence="5" id="KW-1185">Reference proteome</keyword>
<evidence type="ECO:0000259" key="3">
    <source>
        <dbReference type="Pfam" id="PF16344"/>
    </source>
</evidence>
<evidence type="ECO:0000256" key="1">
    <source>
        <dbReference type="SAM" id="Phobius"/>
    </source>
</evidence>
<evidence type="ECO:0000313" key="4">
    <source>
        <dbReference type="EMBL" id="MFC4097723.1"/>
    </source>
</evidence>
<reference evidence="5" key="1">
    <citation type="journal article" date="2019" name="Int. J. Syst. Evol. Microbiol.">
        <title>The Global Catalogue of Microorganisms (GCM) 10K type strain sequencing project: providing services to taxonomists for standard genome sequencing and annotation.</title>
        <authorList>
            <consortium name="The Broad Institute Genomics Platform"/>
            <consortium name="The Broad Institute Genome Sequencing Center for Infectious Disease"/>
            <person name="Wu L."/>
            <person name="Ma J."/>
        </authorList>
    </citation>
    <scope>NUCLEOTIDE SEQUENCE [LARGE SCALE GENOMIC DNA]</scope>
    <source>
        <strain evidence="5">CECT 7477</strain>
    </source>
</reference>
<comment type="caution">
    <text evidence="4">The sequence shown here is derived from an EMBL/GenBank/DDBJ whole genome shotgun (WGS) entry which is preliminary data.</text>
</comment>
<dbReference type="InterPro" id="IPR006860">
    <property type="entry name" value="FecR"/>
</dbReference>
<evidence type="ECO:0000259" key="2">
    <source>
        <dbReference type="Pfam" id="PF04773"/>
    </source>
</evidence>
<dbReference type="Pfam" id="PF16344">
    <property type="entry name" value="FecR_C"/>
    <property type="match status" value="1"/>
</dbReference>
<dbReference type="Proteomes" id="UP001595814">
    <property type="component" value="Unassembled WGS sequence"/>
</dbReference>
<dbReference type="InterPro" id="IPR032508">
    <property type="entry name" value="FecR_C"/>
</dbReference>
<protein>
    <submittedName>
        <fullName evidence="4">FecR family protein</fullName>
    </submittedName>
</protein>
<dbReference type="Pfam" id="PF04773">
    <property type="entry name" value="FecR"/>
    <property type="match status" value="1"/>
</dbReference>
<dbReference type="PANTHER" id="PTHR30273:SF2">
    <property type="entry name" value="PROTEIN FECR"/>
    <property type="match status" value="1"/>
</dbReference>
<proteinExistence type="predicted"/>
<dbReference type="InterPro" id="IPR012373">
    <property type="entry name" value="Ferrdict_sens_TM"/>
</dbReference>
<accession>A0ABV8JS54</accession>
<name>A0ABV8JS54_9FLAO</name>
<dbReference type="EMBL" id="JBHSAW010000024">
    <property type="protein sequence ID" value="MFC4097723.1"/>
    <property type="molecule type" value="Genomic_DNA"/>
</dbReference>
<organism evidence="4 5">
    <name type="scientific">Euzebyella saccharophila</name>
    <dbReference type="NCBI Taxonomy" id="679664"/>
    <lineage>
        <taxon>Bacteria</taxon>
        <taxon>Pseudomonadati</taxon>
        <taxon>Bacteroidota</taxon>
        <taxon>Flavobacteriia</taxon>
        <taxon>Flavobacteriales</taxon>
        <taxon>Flavobacteriaceae</taxon>
        <taxon>Euzebyella</taxon>
    </lineage>
</organism>